<dbReference type="Gene3D" id="3.10.105.10">
    <property type="entry name" value="Dipeptide-binding Protein, Domain 3"/>
    <property type="match status" value="1"/>
</dbReference>
<feature type="signal peptide" evidence="5">
    <location>
        <begin position="1"/>
        <end position="23"/>
    </location>
</feature>
<name>A0A0D5NMS3_9BACL</name>
<dbReference type="GO" id="GO:1904680">
    <property type="term" value="F:peptide transmembrane transporter activity"/>
    <property type="evidence" value="ECO:0007669"/>
    <property type="project" value="TreeGrafter"/>
</dbReference>
<proteinExistence type="inferred from homology"/>
<keyword evidence="2" id="KW-0813">Transport</keyword>
<reference evidence="8" key="2">
    <citation type="submission" date="2015-03" db="EMBL/GenBank/DDBJ databases">
        <title>Genome sequence of Paenibacillus beijingensis strain DSM 24997T.</title>
        <authorList>
            <person name="Kwak Y."/>
            <person name="Shin J.-H."/>
        </authorList>
    </citation>
    <scope>NUCLEOTIDE SEQUENCE [LARGE SCALE GENOMIC DNA]</scope>
    <source>
        <strain evidence="8">DSM 24997</strain>
    </source>
</reference>
<dbReference type="AlphaFoldDB" id="A0A0D5NMS3"/>
<protein>
    <recommendedName>
        <fullName evidence="6">Solute-binding protein family 5 domain-containing protein</fullName>
    </recommendedName>
</protein>
<evidence type="ECO:0000313" key="7">
    <source>
        <dbReference type="EMBL" id="AJY76208.1"/>
    </source>
</evidence>
<dbReference type="EMBL" id="CP011058">
    <property type="protein sequence ID" value="AJY76208.1"/>
    <property type="molecule type" value="Genomic_DNA"/>
</dbReference>
<evidence type="ECO:0000256" key="1">
    <source>
        <dbReference type="ARBA" id="ARBA00005695"/>
    </source>
</evidence>
<dbReference type="InterPro" id="IPR000914">
    <property type="entry name" value="SBP_5_dom"/>
</dbReference>
<dbReference type="GO" id="GO:0042597">
    <property type="term" value="C:periplasmic space"/>
    <property type="evidence" value="ECO:0007669"/>
    <property type="project" value="UniProtKB-ARBA"/>
</dbReference>
<feature type="chain" id="PRO_5038464865" description="Solute-binding protein family 5 domain-containing protein" evidence="5">
    <location>
        <begin position="24"/>
        <end position="516"/>
    </location>
</feature>
<feature type="domain" description="Solute-binding protein family 5" evidence="6">
    <location>
        <begin position="82"/>
        <end position="438"/>
    </location>
</feature>
<dbReference type="GO" id="GO:0015833">
    <property type="term" value="P:peptide transport"/>
    <property type="evidence" value="ECO:0007669"/>
    <property type="project" value="TreeGrafter"/>
</dbReference>
<comment type="similarity">
    <text evidence="1">Belongs to the bacterial solute-binding protein 5 family.</text>
</comment>
<dbReference type="SUPFAM" id="SSF53850">
    <property type="entry name" value="Periplasmic binding protein-like II"/>
    <property type="match status" value="1"/>
</dbReference>
<evidence type="ECO:0000256" key="2">
    <source>
        <dbReference type="ARBA" id="ARBA00022448"/>
    </source>
</evidence>
<evidence type="ECO:0000256" key="3">
    <source>
        <dbReference type="ARBA" id="ARBA00022729"/>
    </source>
</evidence>
<evidence type="ECO:0000313" key="8">
    <source>
        <dbReference type="Proteomes" id="UP000032633"/>
    </source>
</evidence>
<keyword evidence="8" id="KW-1185">Reference proteome</keyword>
<dbReference type="HOGENOM" id="CLU_017028_7_4_9"/>
<dbReference type="InterPro" id="IPR030678">
    <property type="entry name" value="Peptide/Ni-bd"/>
</dbReference>
<dbReference type="KEGG" id="pbj:VN24_18615"/>
<dbReference type="RefSeq" id="WP_045671636.1">
    <property type="nucleotide sequence ID" value="NZ_CP011058.1"/>
</dbReference>
<dbReference type="PANTHER" id="PTHR30290">
    <property type="entry name" value="PERIPLASMIC BINDING COMPONENT OF ABC TRANSPORTER"/>
    <property type="match status" value="1"/>
</dbReference>
<evidence type="ECO:0000256" key="4">
    <source>
        <dbReference type="SAM" id="MobiDB-lite"/>
    </source>
</evidence>
<dbReference type="PANTHER" id="PTHR30290:SF9">
    <property type="entry name" value="OLIGOPEPTIDE-BINDING PROTEIN APPA"/>
    <property type="match status" value="1"/>
</dbReference>
<dbReference type="Gene3D" id="3.40.190.10">
    <property type="entry name" value="Periplasmic binding protein-like II"/>
    <property type="match status" value="1"/>
</dbReference>
<dbReference type="STRING" id="1126833.VN24_18615"/>
<accession>A0A0D5NMS3</accession>
<gene>
    <name evidence="7" type="ORF">VN24_18615</name>
</gene>
<dbReference type="PATRIC" id="fig|1126833.4.peg.4097"/>
<dbReference type="CDD" id="cd08499">
    <property type="entry name" value="PBP2_Ylib_like"/>
    <property type="match status" value="1"/>
</dbReference>
<dbReference type="InterPro" id="IPR039424">
    <property type="entry name" value="SBP_5"/>
</dbReference>
<dbReference type="Gene3D" id="3.90.76.10">
    <property type="entry name" value="Dipeptide-binding Protein, Domain 1"/>
    <property type="match status" value="1"/>
</dbReference>
<keyword evidence="3 5" id="KW-0732">Signal</keyword>
<organism evidence="7 8">
    <name type="scientific">Paenibacillus beijingensis</name>
    <dbReference type="NCBI Taxonomy" id="1126833"/>
    <lineage>
        <taxon>Bacteria</taxon>
        <taxon>Bacillati</taxon>
        <taxon>Bacillota</taxon>
        <taxon>Bacilli</taxon>
        <taxon>Bacillales</taxon>
        <taxon>Paenibacillaceae</taxon>
        <taxon>Paenibacillus</taxon>
    </lineage>
</organism>
<dbReference type="GO" id="GO:0043190">
    <property type="term" value="C:ATP-binding cassette (ABC) transporter complex"/>
    <property type="evidence" value="ECO:0007669"/>
    <property type="project" value="InterPro"/>
</dbReference>
<feature type="region of interest" description="Disordered" evidence="4">
    <location>
        <begin position="28"/>
        <end position="57"/>
    </location>
</feature>
<dbReference type="Pfam" id="PF00496">
    <property type="entry name" value="SBP_bac_5"/>
    <property type="match status" value="1"/>
</dbReference>
<dbReference type="OrthoDB" id="9796817at2"/>
<dbReference type="PROSITE" id="PS51257">
    <property type="entry name" value="PROKAR_LIPOPROTEIN"/>
    <property type="match status" value="1"/>
</dbReference>
<dbReference type="PIRSF" id="PIRSF002741">
    <property type="entry name" value="MppA"/>
    <property type="match status" value="1"/>
</dbReference>
<evidence type="ECO:0000256" key="5">
    <source>
        <dbReference type="SAM" id="SignalP"/>
    </source>
</evidence>
<dbReference type="Proteomes" id="UP000032633">
    <property type="component" value="Chromosome"/>
</dbReference>
<sequence length="516" mass="56846">MKRIPASKLAIAMILILSLIATACSSDSSKGTSNEGNGAPNLTIALAGEPEGLDPQNSSDNISNMITYQIADNLVTFNQDMQIVPQLAESWMVSDDEKSWTFKLKQGVTFQDGAPFNADAVKTSFERVINENNKLTRYSLLGPFIDHISVNGDTEVTFHLKNPLGPFLNNLAAPGSAILSPKSIKENPAGIDKNPVGTGPFKLKEWSTGNHLLLEANPDYWGGKPNVGTLTFKPVPDNSARVLMLETGEADVILPVPTSDIDRLAKNDQLAISSRQTNRVLYIGLNNAKAPLNNVKVRQALNYAIDKETLVNKLLQGRVKVATSAIGEKVFGYSNVGAIPYDPNKAKQLLQEAGVIEGTTLRFVYSSNVPQDRQAAEFVQNSLQQLGLKVELRQLELGTYTDTIKDPESFEMYLRGAAPLTNDADYVLRALLLSGSKNNYNGFANPEIDRLLETGFTVTRQEEREKIYADLLKRIKEEAPWIFLYEDMAHIGMRKNVEGIGLLATQTMDFRKVIKR</sequence>
<reference evidence="7 8" key="1">
    <citation type="journal article" date="2015" name="J. Biotechnol.">
        <title>Complete genome sequence of Paenibacillus beijingensis 7188(T) (=DSM 24997(T)), a novel rhizobacterium from jujube garden soil.</title>
        <authorList>
            <person name="Kwak Y."/>
            <person name="Shin J.H."/>
        </authorList>
    </citation>
    <scope>NUCLEOTIDE SEQUENCE [LARGE SCALE GENOMIC DNA]</scope>
    <source>
        <strain evidence="7 8">DSM 24997</strain>
    </source>
</reference>
<evidence type="ECO:0000259" key="6">
    <source>
        <dbReference type="Pfam" id="PF00496"/>
    </source>
</evidence>